<accession>A0A183UEP8</accession>
<sequence>MMQEGVLSYSNGRFNDSTVVRLSRSIKHHEGKLYLGLRLFDIPEGSQVQNIPVLFNTIPEFVNGLRPSKQKLLVDYTIVDVTRAIDEEERTKVEMITDSFRLMVKVSKEHEITKGRSVKSCLISDQSTSPLRALRDKPVMCECSLNTCACCAFLAVDKIRLHNDVCVNLTYLPEDIGIKLSLSIDNRVVFSDELSVRNPPPMDFRKQHLIGCVELDVELYHVRITRANLGCFNLPVDA</sequence>
<evidence type="ECO:0000259" key="1">
    <source>
        <dbReference type="Pfam" id="PF15998"/>
    </source>
</evidence>
<dbReference type="Proteomes" id="UP000050794">
    <property type="component" value="Unassembled WGS sequence"/>
</dbReference>
<dbReference type="WBParaSite" id="TCNE_0000696801-mRNA-1">
    <property type="protein sequence ID" value="TCNE_0000696801-mRNA-1"/>
    <property type="gene ID" value="TCNE_0000696801"/>
</dbReference>
<evidence type="ECO:0000313" key="4">
    <source>
        <dbReference type="WBParaSite" id="TCNE_0000696801-mRNA-1"/>
    </source>
</evidence>
<keyword evidence="3" id="KW-1185">Reference proteome</keyword>
<dbReference type="EMBL" id="UYWY01019587">
    <property type="protein sequence ID" value="VDM38289.1"/>
    <property type="molecule type" value="Genomic_DNA"/>
</dbReference>
<protein>
    <submittedName>
        <fullName evidence="4">DUF4773 domain-containing protein</fullName>
    </submittedName>
</protein>
<evidence type="ECO:0000313" key="2">
    <source>
        <dbReference type="EMBL" id="VDM38289.1"/>
    </source>
</evidence>
<proteinExistence type="predicted"/>
<feature type="domain" description="DUF4773" evidence="1">
    <location>
        <begin position="141"/>
        <end position="202"/>
    </location>
</feature>
<name>A0A183UEP8_TOXCA</name>
<reference evidence="4" key="1">
    <citation type="submission" date="2016-06" db="UniProtKB">
        <authorList>
            <consortium name="WormBaseParasite"/>
        </authorList>
    </citation>
    <scope>IDENTIFICATION</scope>
</reference>
<dbReference type="AlphaFoldDB" id="A0A183UEP8"/>
<dbReference type="InterPro" id="IPR031941">
    <property type="entry name" value="DUF4773"/>
</dbReference>
<dbReference type="Pfam" id="PF15998">
    <property type="entry name" value="DUF4773"/>
    <property type="match status" value="1"/>
</dbReference>
<organism evidence="3 4">
    <name type="scientific">Toxocara canis</name>
    <name type="common">Canine roundworm</name>
    <dbReference type="NCBI Taxonomy" id="6265"/>
    <lineage>
        <taxon>Eukaryota</taxon>
        <taxon>Metazoa</taxon>
        <taxon>Ecdysozoa</taxon>
        <taxon>Nematoda</taxon>
        <taxon>Chromadorea</taxon>
        <taxon>Rhabditida</taxon>
        <taxon>Spirurina</taxon>
        <taxon>Ascaridomorpha</taxon>
        <taxon>Ascaridoidea</taxon>
        <taxon>Toxocaridae</taxon>
        <taxon>Toxocara</taxon>
    </lineage>
</organism>
<dbReference type="PANTHER" id="PTHR36299">
    <property type="entry name" value="AGAP008005-PA"/>
    <property type="match status" value="1"/>
</dbReference>
<evidence type="ECO:0000313" key="3">
    <source>
        <dbReference type="Proteomes" id="UP000050794"/>
    </source>
</evidence>
<gene>
    <name evidence="2" type="ORF">TCNE_LOCUS6968</name>
</gene>
<reference evidence="2 3" key="2">
    <citation type="submission" date="2018-11" db="EMBL/GenBank/DDBJ databases">
        <authorList>
            <consortium name="Pathogen Informatics"/>
        </authorList>
    </citation>
    <scope>NUCLEOTIDE SEQUENCE [LARGE SCALE GENOMIC DNA]</scope>
</reference>
<dbReference type="PANTHER" id="PTHR36299:SF2">
    <property type="entry name" value="DUF4773 DOMAIN-CONTAINING PROTEIN"/>
    <property type="match status" value="1"/>
</dbReference>